<evidence type="ECO:0000256" key="7">
    <source>
        <dbReference type="SAM" id="Phobius"/>
    </source>
</evidence>
<dbReference type="SUPFAM" id="SSF53448">
    <property type="entry name" value="Nucleotide-diphospho-sugar transferases"/>
    <property type="match status" value="1"/>
</dbReference>
<dbReference type="AlphaFoldDB" id="A0A9D9BUV0"/>
<dbReference type="CDD" id="cd04187">
    <property type="entry name" value="DPM1_like_bac"/>
    <property type="match status" value="1"/>
</dbReference>
<feature type="transmembrane region" description="Helical" evidence="7">
    <location>
        <begin position="231"/>
        <end position="255"/>
    </location>
</feature>
<evidence type="ECO:0000256" key="1">
    <source>
        <dbReference type="ARBA" id="ARBA00004141"/>
    </source>
</evidence>
<name>A0A9D9BUV0_PROMR</name>
<reference evidence="9" key="1">
    <citation type="journal article" date="2021" name="Front. Mar. Sci.">
        <title>Genomes of Diverse Isolates of Prochlorococcus High-Light-Adapted Clade II in the Western Pacific Ocean.</title>
        <authorList>
            <person name="Yan W."/>
            <person name="Feng X."/>
            <person name="Zhang W."/>
            <person name="Nawaz M.Z."/>
            <person name="Luo T."/>
            <person name="Zhang R."/>
            <person name="Jiao N."/>
        </authorList>
    </citation>
    <scope>NUCLEOTIDE SEQUENCE</scope>
    <source>
        <strain evidence="9">CUG1433</strain>
    </source>
</reference>
<evidence type="ECO:0000256" key="6">
    <source>
        <dbReference type="ARBA" id="ARBA00023136"/>
    </source>
</evidence>
<accession>A0A9D9BUV0</accession>
<dbReference type="Gene3D" id="3.90.550.10">
    <property type="entry name" value="Spore Coat Polysaccharide Biosynthesis Protein SpsA, Chain A"/>
    <property type="match status" value="1"/>
</dbReference>
<dbReference type="EMBL" id="JAEPLN010000001">
    <property type="protein sequence ID" value="MBO6971183.1"/>
    <property type="molecule type" value="Genomic_DNA"/>
</dbReference>
<evidence type="ECO:0000256" key="2">
    <source>
        <dbReference type="ARBA" id="ARBA00022676"/>
    </source>
</evidence>
<dbReference type="Pfam" id="PF00535">
    <property type="entry name" value="Glycos_transf_2"/>
    <property type="match status" value="1"/>
</dbReference>
<keyword evidence="4 7" id="KW-0812">Transmembrane</keyword>
<evidence type="ECO:0000313" key="10">
    <source>
        <dbReference type="Proteomes" id="UP000668060"/>
    </source>
</evidence>
<dbReference type="InterPro" id="IPR029044">
    <property type="entry name" value="Nucleotide-diphossugar_trans"/>
</dbReference>
<dbReference type="PANTHER" id="PTHR48090:SF1">
    <property type="entry name" value="PROPHAGE BACTOPRENOL GLUCOSYL TRANSFERASE HOMOLOG"/>
    <property type="match status" value="1"/>
</dbReference>
<sequence>MKNNLSLSIVTTIFQSENTIKSFINKIADCAKKNFGDNYEIIIVNDGSTDKSLNIAIGESKLSNKIKIVDLSRNFGHHKAIMAGLSYSNGDLVFLIDSDLEEDPELLFLFLKTIEDYNVDVIYGVQKQRKGKLFERISGEIFYRLFNAISRINFPKNILTARLMTRKYVDSLLLFKESELYLLGILHITGFEQMPIKVSKKFKISSTYTIRNKLSLVINNITSFTYRPLKLIFYFGITVTSISLFFGIVQIVRYFLLGNTIVGWTSLIVSIWLFGGIIISILGILGIYLSKVFMEVKNRPHHIVKNTYVNGSVSDLVCRVNMNKN</sequence>
<keyword evidence="6 7" id="KW-0472">Membrane</keyword>
<keyword evidence="5 7" id="KW-1133">Transmembrane helix</keyword>
<evidence type="ECO:0000259" key="8">
    <source>
        <dbReference type="Pfam" id="PF00535"/>
    </source>
</evidence>
<dbReference type="PANTHER" id="PTHR48090">
    <property type="entry name" value="UNDECAPRENYL-PHOSPHATE 4-DEOXY-4-FORMAMIDO-L-ARABINOSE TRANSFERASE-RELATED"/>
    <property type="match status" value="1"/>
</dbReference>
<feature type="domain" description="Glycosyltransferase 2-like" evidence="8">
    <location>
        <begin position="8"/>
        <end position="169"/>
    </location>
</feature>
<evidence type="ECO:0000256" key="5">
    <source>
        <dbReference type="ARBA" id="ARBA00022989"/>
    </source>
</evidence>
<evidence type="ECO:0000256" key="4">
    <source>
        <dbReference type="ARBA" id="ARBA00022692"/>
    </source>
</evidence>
<dbReference type="InterPro" id="IPR001173">
    <property type="entry name" value="Glyco_trans_2-like"/>
</dbReference>
<dbReference type="GO" id="GO:0016757">
    <property type="term" value="F:glycosyltransferase activity"/>
    <property type="evidence" value="ECO:0007669"/>
    <property type="project" value="UniProtKB-KW"/>
</dbReference>
<dbReference type="GO" id="GO:0005886">
    <property type="term" value="C:plasma membrane"/>
    <property type="evidence" value="ECO:0007669"/>
    <property type="project" value="TreeGrafter"/>
</dbReference>
<dbReference type="InterPro" id="IPR050256">
    <property type="entry name" value="Glycosyltransferase_2"/>
</dbReference>
<comment type="subcellular location">
    <subcellularLocation>
        <location evidence="1">Membrane</location>
        <topology evidence="1">Multi-pass membrane protein</topology>
    </subcellularLocation>
</comment>
<comment type="caution">
    <text evidence="9">The sequence shown here is derived from an EMBL/GenBank/DDBJ whole genome shotgun (WGS) entry which is preliminary data.</text>
</comment>
<proteinExistence type="predicted"/>
<gene>
    <name evidence="9" type="ORF">JJ842_04560</name>
</gene>
<keyword evidence="2" id="KW-0328">Glycosyltransferase</keyword>
<protein>
    <submittedName>
        <fullName evidence="9">Glycosyltransferase family 2 protein</fullName>
    </submittedName>
</protein>
<keyword evidence="3" id="KW-0808">Transferase</keyword>
<evidence type="ECO:0000256" key="3">
    <source>
        <dbReference type="ARBA" id="ARBA00022679"/>
    </source>
</evidence>
<organism evidence="9 10">
    <name type="scientific">Prochlorococcus marinus CUG1433</name>
    <dbReference type="NCBI Taxonomy" id="2774506"/>
    <lineage>
        <taxon>Bacteria</taxon>
        <taxon>Bacillati</taxon>
        <taxon>Cyanobacteriota</taxon>
        <taxon>Cyanophyceae</taxon>
        <taxon>Synechococcales</taxon>
        <taxon>Prochlorococcaceae</taxon>
        <taxon>Prochlorococcus</taxon>
    </lineage>
</organism>
<feature type="transmembrane region" description="Helical" evidence="7">
    <location>
        <begin position="261"/>
        <end position="289"/>
    </location>
</feature>
<evidence type="ECO:0000313" key="9">
    <source>
        <dbReference type="EMBL" id="MBO6971183.1"/>
    </source>
</evidence>
<dbReference type="Proteomes" id="UP000668060">
    <property type="component" value="Unassembled WGS sequence"/>
</dbReference>